<feature type="transmembrane region" description="Helical" evidence="1">
    <location>
        <begin position="138"/>
        <end position="158"/>
    </location>
</feature>
<organism evidence="2 3">
    <name type="scientific">Paeniglutamicibacter kerguelensis</name>
    <dbReference type="NCBI Taxonomy" id="254788"/>
    <lineage>
        <taxon>Bacteria</taxon>
        <taxon>Bacillati</taxon>
        <taxon>Actinomycetota</taxon>
        <taxon>Actinomycetes</taxon>
        <taxon>Micrococcales</taxon>
        <taxon>Micrococcaceae</taxon>
        <taxon>Paeniglutamicibacter</taxon>
    </lineage>
</organism>
<keyword evidence="3" id="KW-1185">Reference proteome</keyword>
<feature type="transmembrane region" description="Helical" evidence="1">
    <location>
        <begin position="165"/>
        <end position="182"/>
    </location>
</feature>
<feature type="transmembrane region" description="Helical" evidence="1">
    <location>
        <begin position="27"/>
        <end position="53"/>
    </location>
</feature>
<evidence type="ECO:0008006" key="4">
    <source>
        <dbReference type="Google" id="ProtNLM"/>
    </source>
</evidence>
<feature type="transmembrane region" description="Helical" evidence="1">
    <location>
        <begin position="335"/>
        <end position="354"/>
    </location>
</feature>
<name>A0ABS4XDX8_9MICC</name>
<feature type="transmembrane region" description="Helical" evidence="1">
    <location>
        <begin position="60"/>
        <end position="79"/>
    </location>
</feature>
<keyword evidence="1" id="KW-0812">Transmembrane</keyword>
<dbReference type="Proteomes" id="UP001296993">
    <property type="component" value="Unassembled WGS sequence"/>
</dbReference>
<keyword evidence="1" id="KW-1133">Transmembrane helix</keyword>
<keyword evidence="1" id="KW-0472">Membrane</keyword>
<dbReference type="RefSeq" id="WP_209997490.1">
    <property type="nucleotide sequence ID" value="NZ_BAAAJY010000002.1"/>
</dbReference>
<evidence type="ECO:0000313" key="3">
    <source>
        <dbReference type="Proteomes" id="UP001296993"/>
    </source>
</evidence>
<feature type="transmembrane region" description="Helical" evidence="1">
    <location>
        <begin position="216"/>
        <end position="244"/>
    </location>
</feature>
<evidence type="ECO:0000256" key="1">
    <source>
        <dbReference type="SAM" id="Phobius"/>
    </source>
</evidence>
<evidence type="ECO:0000313" key="2">
    <source>
        <dbReference type="EMBL" id="MBP2386598.1"/>
    </source>
</evidence>
<feature type="transmembrane region" description="Helical" evidence="1">
    <location>
        <begin position="393"/>
        <end position="413"/>
    </location>
</feature>
<dbReference type="EMBL" id="JAGIOF010000001">
    <property type="protein sequence ID" value="MBP2386598.1"/>
    <property type="molecule type" value="Genomic_DNA"/>
</dbReference>
<sequence>MAVPVVAVALWILGFRGADPRNMGALGLLTLFTPLTVVALVLLLGGFLASLYLRRSEWVLATYLVTYVALMHGTPPVLYDTLRYAWAYKHVGIVDYVMRNGSVDPGIEAGQIYHNWPGFFTGGALLTELSGQPDTLGIASWAPVAFNLLNLVVLRFVFRGLTRNRTVIWLGLMFFLLINWVGQDYYSPQAVAYVLYLGLIGVMLRRMPRRAMIWPFVVIVAAIAASHQITPMMMLLAIFALIALRRTKGWYLPLVAGAITAGWALTGALDYTLPNLMDLVSEFGHVVGNADQTLEKSSGQTSQADLQVVWGGRFTVAVSVLASLIGVWRHRTTGGLLLTATTLMVLPGVLVLTTGFGGEVLFRAFLFAAPFIAILAAQACMPREGRGFPVRGLVTAAVIMAMVIPGFLLGYYGKERENYFTPQEVEASRWVYTHAAPKSLLVEGSTNYPGRFIDYDKFTYVPLDREPEDSTAEMLADPAAKLARWFADPKYADAYVMFTRGQKLAVDNGEAMPPGSLDRIEESLRRSKDFKIVFQSRDAIVFTLSDDGAAR</sequence>
<feature type="transmembrane region" description="Helical" evidence="1">
    <location>
        <begin position="360"/>
        <end position="381"/>
    </location>
</feature>
<accession>A0ABS4XDX8</accession>
<protein>
    <recommendedName>
        <fullName evidence="4">Glycosyltransferase RgtA/B/C/D-like domain-containing protein</fullName>
    </recommendedName>
</protein>
<proteinExistence type="predicted"/>
<comment type="caution">
    <text evidence="2">The sequence shown here is derived from an EMBL/GenBank/DDBJ whole genome shotgun (WGS) entry which is preliminary data.</text>
</comment>
<feature type="transmembrane region" description="Helical" evidence="1">
    <location>
        <begin position="250"/>
        <end position="269"/>
    </location>
</feature>
<gene>
    <name evidence="2" type="ORF">JOF47_002109</name>
</gene>
<reference evidence="2 3" key="1">
    <citation type="submission" date="2021-03" db="EMBL/GenBank/DDBJ databases">
        <title>Sequencing the genomes of 1000 actinobacteria strains.</title>
        <authorList>
            <person name="Klenk H.-P."/>
        </authorList>
    </citation>
    <scope>NUCLEOTIDE SEQUENCE [LARGE SCALE GENOMIC DNA]</scope>
    <source>
        <strain evidence="2 3">DSM 15797</strain>
    </source>
</reference>